<evidence type="ECO:0000256" key="3">
    <source>
        <dbReference type="ARBA" id="ARBA00022842"/>
    </source>
</evidence>
<dbReference type="GO" id="GO:0016829">
    <property type="term" value="F:lyase activity"/>
    <property type="evidence" value="ECO:0007669"/>
    <property type="project" value="UniProtKB-KW"/>
</dbReference>
<comment type="pathway">
    <text evidence="2">Secondary metabolite biosynthesis; terpenoid biosynthesis.</text>
</comment>
<dbReference type="InterPro" id="IPR001906">
    <property type="entry name" value="Terpene_synth_N"/>
</dbReference>
<dbReference type="SUPFAM" id="SSF48239">
    <property type="entry name" value="Terpenoid cyclases/Protein prenyltransferases"/>
    <property type="match status" value="1"/>
</dbReference>
<evidence type="ECO:0000256" key="4">
    <source>
        <dbReference type="ARBA" id="ARBA00023239"/>
    </source>
</evidence>
<dbReference type="InterPro" id="IPR036965">
    <property type="entry name" value="Terpene_synth_N_sf"/>
</dbReference>
<keyword evidence="4" id="KW-0456">Lyase</keyword>
<evidence type="ECO:0000259" key="5">
    <source>
        <dbReference type="Pfam" id="PF01397"/>
    </source>
</evidence>
<dbReference type="PANTHER" id="PTHR31225">
    <property type="entry name" value="OS04G0344100 PROTEIN-RELATED"/>
    <property type="match status" value="1"/>
</dbReference>
<dbReference type="PANTHER" id="PTHR31225:SF253">
    <property type="entry name" value="SESQUITERPENE SYNTHASE 31"/>
    <property type="match status" value="1"/>
</dbReference>
<evidence type="ECO:0000313" key="6">
    <source>
        <dbReference type="EMBL" id="KAL3618142.1"/>
    </source>
</evidence>
<proteinExistence type="predicted"/>
<reference evidence="7" key="1">
    <citation type="journal article" date="2024" name="IScience">
        <title>Strigolactones Initiate the Formation of Haustorium-like Structures in Castilleja.</title>
        <authorList>
            <person name="Buerger M."/>
            <person name="Peterson D."/>
            <person name="Chory J."/>
        </authorList>
    </citation>
    <scope>NUCLEOTIDE SEQUENCE [LARGE SCALE GENOMIC DNA]</scope>
</reference>
<sequence>MSTYTIVDATSSSRPEKARQPIVSYTPSMWGDTFTSFSLDHQLQQKYAQEIETLKVEAKTMLVMSKEKTTSERLVLIDTLERLGIANHFHHEIEEQIEHIFKSYSENNEEQHQNLFITSLQFRLLRQHRLCISCIEFIGEDDKFKEALSEDTKGLLSLYEAAHLRVHGEPILDEALTFIKYHLKRRLVQQLDSSPLQEQVKRALKLQLHRNNRRIDTRHYISVYANDDSKNDLLLKLAKLHFNYLLNMYKNEICQVSR</sequence>
<dbReference type="InterPro" id="IPR008930">
    <property type="entry name" value="Terpenoid_cyclase/PrenylTrfase"/>
</dbReference>
<keyword evidence="3" id="KW-0460">Magnesium</keyword>
<dbReference type="Gene3D" id="1.50.10.130">
    <property type="entry name" value="Terpene synthase, N-terminal domain"/>
    <property type="match status" value="1"/>
</dbReference>
<accession>A0ABD3BLJ1</accession>
<dbReference type="EMBL" id="JAVIJP010000081">
    <property type="protein sequence ID" value="KAL3618142.1"/>
    <property type="molecule type" value="Genomic_DNA"/>
</dbReference>
<gene>
    <name evidence="6" type="ORF">CASFOL_038463</name>
</gene>
<comment type="caution">
    <text evidence="6">The sequence shown here is derived from an EMBL/GenBank/DDBJ whole genome shotgun (WGS) entry which is preliminary data.</text>
</comment>
<name>A0ABD3BLJ1_9LAMI</name>
<protein>
    <recommendedName>
        <fullName evidence="5">Terpene synthase N-terminal domain-containing protein</fullName>
    </recommendedName>
</protein>
<dbReference type="InterPro" id="IPR050148">
    <property type="entry name" value="Terpene_synthase-like"/>
</dbReference>
<dbReference type="Proteomes" id="UP001632038">
    <property type="component" value="Unassembled WGS sequence"/>
</dbReference>
<organism evidence="6 7">
    <name type="scientific">Castilleja foliolosa</name>
    <dbReference type="NCBI Taxonomy" id="1961234"/>
    <lineage>
        <taxon>Eukaryota</taxon>
        <taxon>Viridiplantae</taxon>
        <taxon>Streptophyta</taxon>
        <taxon>Embryophyta</taxon>
        <taxon>Tracheophyta</taxon>
        <taxon>Spermatophyta</taxon>
        <taxon>Magnoliopsida</taxon>
        <taxon>eudicotyledons</taxon>
        <taxon>Gunneridae</taxon>
        <taxon>Pentapetalae</taxon>
        <taxon>asterids</taxon>
        <taxon>lamiids</taxon>
        <taxon>Lamiales</taxon>
        <taxon>Orobanchaceae</taxon>
        <taxon>Pedicularideae</taxon>
        <taxon>Castillejinae</taxon>
        <taxon>Castilleja</taxon>
    </lineage>
</organism>
<evidence type="ECO:0000256" key="2">
    <source>
        <dbReference type="ARBA" id="ARBA00004721"/>
    </source>
</evidence>
<feature type="domain" description="Terpene synthase N-terminal" evidence="5">
    <location>
        <begin position="29"/>
        <end position="204"/>
    </location>
</feature>
<evidence type="ECO:0000256" key="1">
    <source>
        <dbReference type="ARBA" id="ARBA00001946"/>
    </source>
</evidence>
<dbReference type="AlphaFoldDB" id="A0ABD3BLJ1"/>
<keyword evidence="7" id="KW-1185">Reference proteome</keyword>
<evidence type="ECO:0000313" key="7">
    <source>
        <dbReference type="Proteomes" id="UP001632038"/>
    </source>
</evidence>
<dbReference type="Pfam" id="PF01397">
    <property type="entry name" value="Terpene_synth"/>
    <property type="match status" value="1"/>
</dbReference>
<comment type="cofactor">
    <cofactor evidence="1">
        <name>Mg(2+)</name>
        <dbReference type="ChEBI" id="CHEBI:18420"/>
    </cofactor>
</comment>